<evidence type="ECO:0000256" key="1">
    <source>
        <dbReference type="SAM" id="Coils"/>
    </source>
</evidence>
<feature type="domain" description="TPM" evidence="4">
    <location>
        <begin position="36"/>
        <end position="163"/>
    </location>
</feature>
<dbReference type="GeneID" id="93758512"/>
<organism evidence="5 6">
    <name type="scientific">Schaalia odontolytica</name>
    <dbReference type="NCBI Taxonomy" id="1660"/>
    <lineage>
        <taxon>Bacteria</taxon>
        <taxon>Bacillati</taxon>
        <taxon>Actinomycetota</taxon>
        <taxon>Actinomycetes</taxon>
        <taxon>Actinomycetales</taxon>
        <taxon>Actinomycetaceae</taxon>
        <taxon>Schaalia</taxon>
    </lineage>
</organism>
<dbReference type="EMBL" id="UAPR01000004">
    <property type="protein sequence ID" value="SPT55888.1"/>
    <property type="molecule type" value="Genomic_DNA"/>
</dbReference>
<dbReference type="Pfam" id="PF04536">
    <property type="entry name" value="TPM_phosphatase"/>
    <property type="match status" value="1"/>
</dbReference>
<dbReference type="Proteomes" id="UP000250192">
    <property type="component" value="Unassembled WGS sequence"/>
</dbReference>
<protein>
    <submittedName>
        <fullName evidence="5">Chromosome segregation protein</fullName>
    </submittedName>
</protein>
<evidence type="ECO:0000313" key="5">
    <source>
        <dbReference type="EMBL" id="SPT55888.1"/>
    </source>
</evidence>
<dbReference type="AlphaFoldDB" id="A0A2X0UFG0"/>
<feature type="signal peptide" evidence="3">
    <location>
        <begin position="1"/>
        <end position="26"/>
    </location>
</feature>
<dbReference type="InterPro" id="IPR007621">
    <property type="entry name" value="TPM_dom"/>
</dbReference>
<evidence type="ECO:0000313" key="6">
    <source>
        <dbReference type="Proteomes" id="UP000250192"/>
    </source>
</evidence>
<keyword evidence="3" id="KW-0732">Signal</keyword>
<keyword evidence="2" id="KW-1133">Transmembrane helix</keyword>
<gene>
    <name evidence="5" type="ORF">NCTC9935_01402</name>
</gene>
<evidence type="ECO:0000259" key="4">
    <source>
        <dbReference type="Pfam" id="PF04536"/>
    </source>
</evidence>
<reference evidence="5 6" key="1">
    <citation type="submission" date="2018-06" db="EMBL/GenBank/DDBJ databases">
        <authorList>
            <consortium name="Pathogen Informatics"/>
            <person name="Doyle S."/>
        </authorList>
    </citation>
    <scope>NUCLEOTIDE SEQUENCE [LARGE SCALE GENOMIC DNA]</scope>
    <source>
        <strain evidence="5 6">NCTC9935</strain>
    </source>
</reference>
<keyword evidence="6" id="KW-1185">Reference proteome</keyword>
<feature type="transmembrane region" description="Helical" evidence="2">
    <location>
        <begin position="194"/>
        <end position="213"/>
    </location>
</feature>
<evidence type="ECO:0000256" key="2">
    <source>
        <dbReference type="SAM" id="Phobius"/>
    </source>
</evidence>
<feature type="chain" id="PRO_5015921323" evidence="3">
    <location>
        <begin position="27"/>
        <end position="528"/>
    </location>
</feature>
<dbReference type="RefSeq" id="WP_245907713.1">
    <property type="nucleotide sequence ID" value="NZ_CBDERX010000069.1"/>
</dbReference>
<sequence>MSRIRRLGFAAIVMAAMLVGGAPAFATEPLTTSGHVTDPDGFLSDDERTRLESEAESLRSTYGTIIDAVVIPNFSDQEPAVWCQATLEKSRTAEKGILYVVSYEDGTDSYCADAQFARNLTTDPSLKRIFDDALASARNNYTSSPLTSDAVSAGISSFISDIDTAIYIHAQVHRHNVTMQQGQDSRNKDDTTRIVIIFIIAGGLLILTLFLELRAKLREQEQDDGRDTKSADLTPLVDPVRREALRLAAEARRRLSEAEEQVRAAEEDWNFARAQFGSAAAEQYGRRLEAAKEAIARGLDTHKQIEQTPDSHAKRRLATTITEDLDKNLAPLQDARKEFAAQREKRSSLPTQLADARERLVEELADLERSKEELSSIAGLYPESMLASLQDNPQRAEQLLESARAALETAGAHLDTDATRAASALDTAQRALTMANAQTDAIFSAKTDLDAFRERLISSIGSVSATLTEVKQLDSSDVFSPLLDEAEAAITRGQRALVSDEDPLGALENLRDVELRMDAILAPLMTQK</sequence>
<evidence type="ECO:0000256" key="3">
    <source>
        <dbReference type="SAM" id="SignalP"/>
    </source>
</evidence>
<keyword evidence="1" id="KW-0175">Coiled coil</keyword>
<feature type="coiled-coil region" evidence="1">
    <location>
        <begin position="241"/>
        <end position="275"/>
    </location>
</feature>
<accession>A0A2X0UFG0</accession>
<keyword evidence="2" id="KW-0472">Membrane</keyword>
<keyword evidence="2" id="KW-0812">Transmembrane</keyword>
<proteinExistence type="predicted"/>
<name>A0A2X0UFG0_9ACTO</name>
<dbReference type="Gene3D" id="3.10.310.50">
    <property type="match status" value="1"/>
</dbReference>